<dbReference type="InterPro" id="IPR029044">
    <property type="entry name" value="Nucleotide-diphossugar_trans"/>
</dbReference>
<evidence type="ECO:0000313" key="9">
    <source>
        <dbReference type="Proteomes" id="UP000037749"/>
    </source>
</evidence>
<keyword evidence="3" id="KW-1003">Cell membrane</keyword>
<reference evidence="8 9" key="1">
    <citation type="journal article" date="2015" name="Genome Biol. Evol.">
        <title>Functionally Structured Genomes in Lactobacillus kunkeei Colonizing the Honey Crop and Food Products of Honeybees and Stingless Bees.</title>
        <authorList>
            <person name="Tamarit D."/>
            <person name="Ellegaard K.M."/>
            <person name="Wikander J."/>
            <person name="Olofsson T."/>
            <person name="Vasquez A."/>
            <person name="Andersson S.G."/>
        </authorList>
    </citation>
    <scope>NUCLEOTIDE SEQUENCE [LARGE SCALE GENOMIC DNA]</scope>
    <source>
        <strain evidence="8 9">LAla</strain>
    </source>
</reference>
<feature type="domain" description="Glycosyltransferase 2-like" evidence="7">
    <location>
        <begin position="7"/>
        <end position="171"/>
    </location>
</feature>
<dbReference type="Pfam" id="PF00535">
    <property type="entry name" value="Glycos_transf_2"/>
    <property type="match status" value="1"/>
</dbReference>
<dbReference type="Gene3D" id="3.90.550.10">
    <property type="entry name" value="Spore Coat Polysaccharide Biosynthesis Protein SpsA, Chain A"/>
    <property type="match status" value="1"/>
</dbReference>
<dbReference type="GO" id="GO:0005886">
    <property type="term" value="C:plasma membrane"/>
    <property type="evidence" value="ECO:0007669"/>
    <property type="project" value="UniProtKB-SubCell"/>
</dbReference>
<evidence type="ECO:0000256" key="5">
    <source>
        <dbReference type="ARBA" id="ARBA00022944"/>
    </source>
</evidence>
<dbReference type="GO" id="GO:0019350">
    <property type="term" value="P:teichoic acid biosynthetic process"/>
    <property type="evidence" value="ECO:0007669"/>
    <property type="project" value="UniProtKB-KW"/>
</dbReference>
<comment type="similarity">
    <text evidence="2">Belongs to the CDP-glycerol glycerophosphotransferase family.</text>
</comment>
<dbReference type="EMBL" id="JXCZ01000019">
    <property type="protein sequence ID" value="KOY79137.1"/>
    <property type="molecule type" value="Genomic_DNA"/>
</dbReference>
<evidence type="ECO:0000256" key="1">
    <source>
        <dbReference type="ARBA" id="ARBA00004202"/>
    </source>
</evidence>
<dbReference type="InterPro" id="IPR007554">
    <property type="entry name" value="Glycerophosphate_synth"/>
</dbReference>
<evidence type="ECO:0000256" key="2">
    <source>
        <dbReference type="ARBA" id="ARBA00010488"/>
    </source>
</evidence>
<dbReference type="PANTHER" id="PTHR37316">
    <property type="entry name" value="TEICHOIC ACID GLYCEROL-PHOSPHATE PRIMASE"/>
    <property type="match status" value="1"/>
</dbReference>
<evidence type="ECO:0000256" key="4">
    <source>
        <dbReference type="ARBA" id="ARBA00022679"/>
    </source>
</evidence>
<sequence>MNEPYLSVIVACYNVQDYIEKCLSSIANTNFPMESLEVLMIDDGSTDNTSKIIDEFANKYNSFRALHKENGGLSNTRNYGMKHARGKYIAFVDGDDIVPANAYPSMAFKARQNDSDLVVGFVKRFDKDRYQNSYLHSFAVHDDYDSTHITTNHDLIYDTTSWNKLYKRSFLLDNSIKFVEGIIYEDIPFSMESHLKSHKTSVVEDDVYEWRWRESADSITQTRSALSNFESRLSSLRRTLQIILNNGFSEEDSFVQDFKYKALFLDLFIFTQSLGDNSSDYIYKAQEMVYKFLRDWRLWDSEIFYRLPVKQQILYSAIRYNDVDVINDISYKKQIGEFKHSIGGSNYRLIAPELGDKKQLVDNVNLNDNNSRFNQKIRDVEFTNVDNGDIRIDGAFKITKLHLVKQTFGDGNKNESLQASLINVKNQKTIKVQIKRMKSPFVRRTLKPNAKYNNADYEVKFNIKQAIDTLGVGTWKVQIKNTVDNHIMVKDFATDPIEKLIQKAILPFEYNGVKVITRFNSVGSLVFEVIDLNSDSDRRPVVSYPIVSDDKKELSFNVDNMDVSGYNAVLMTANGTAIHSIDQNENSFAFNVKEINDKARNQELKLIILDNFTHAEMNYSFSSNKINQQINLNDGDAISLFYGDIKNIQLMIEEAPFVAKKVAVDADNVLHVSAKMNKAVDSSSVLVSQAHVELISSDKATRKVLDPVSNHFQINGDSFDFDFALTSNNNEQLDLLEGDYQFKIYLQVDGKAYTYRIKYAKQCRIKTTELHFNGKSQIFYAVKKDKDMNLIFKVDQPFFGAMDSKKGLRAISYSVLYPLMRLLPLRNVMVFDSYWSSKFDSNEKLMYQYVEENHPEIKPVWIFNNIETKITGDGEKVRVNTFKYWYYLAVARYIIQNTNMPNRYAKRKGQIEVETLHGTFLKHMGFDEPHFKFGSNRLQNRFAMRNRRWDYLVVPSDYMEKTAKHAFNYSQKIIKSGFPRNDELYTHNNTDYINSIKNKLGIPLNKRVILYAPTFRANGGFDFRLDLDKLQEKLSDGYVLLVRLHYFVAHSNSFYNNPGFVYDVSDYDNINDLYLISDAMITDYSSVMFDYAHLKRPMIFYAYDADWYLDEANRGVYLDYYKQMPGPIVKTEDELIDRIRHIDAVADNYADQMETFCDEFAQYGRNGDATQQVVETVLNTQREDLDQEPAKSLLFKKIGHFWNTNFFQAKLLNELSKRLAKKDIVIFDSFFGTQYSDNPKAIYEYMKANYPGFKLYWNVNKENRDFFELNQIPYVTRFGFKGILKQARAKYWVTNSRRPFRWHPSKDTVVLQTWHGTPLKTIGADVMKVTMPGVNVAKYHEEVFKDNRRWTRLIVPNMYSAEIMQRCFRMQASQIQLDGYPRNDILVNHTSNDIREIKEDLGIEDNKKVILYAPTWRDNEYIKNDEFTANLHLDLQKLRERYEGKAYVLVRTHYLISNNLDLSDYEGFALNVSNYPDISELYLISDVLITDYSSVMFDYATLKRPMIFFTYDLEDYANAIRGFYFDFIKEAPGPIVKTNDEVIESLDDIFNNGWAPDDKYEAFYKKYSAWMDGHASKRSVEKMLSSHSLETFYSDDLSTQGLSDQMIANDCATLWAKDKDFANYHDNHFVKYLDGDRKVRVIKAAQLCDREFKEFIGAKYALVSLDNHNYWINTEELSK</sequence>
<evidence type="ECO:0000259" key="7">
    <source>
        <dbReference type="Pfam" id="PF00535"/>
    </source>
</evidence>
<keyword evidence="6" id="KW-0472">Membrane</keyword>
<dbReference type="Gene3D" id="3.40.50.11820">
    <property type="match status" value="2"/>
</dbReference>
<protein>
    <submittedName>
        <fullName evidence="8">CDP-Glycerol:Poly(Glycerophosphate) glycerophosphotransferase family protein</fullName>
    </submittedName>
</protein>
<comment type="subcellular location">
    <subcellularLocation>
        <location evidence="1">Cell membrane</location>
        <topology evidence="1">Peripheral membrane protein</topology>
    </subcellularLocation>
</comment>
<dbReference type="PATRIC" id="fig|148814.9.peg.814"/>
<dbReference type="RefSeq" id="WP_053796665.1">
    <property type="nucleotide sequence ID" value="NZ_JXCZ01000019.1"/>
</dbReference>
<gene>
    <name evidence="8" type="ORF">RZ72_12950</name>
</gene>
<dbReference type="Gene3D" id="3.40.50.12580">
    <property type="match status" value="2"/>
</dbReference>
<evidence type="ECO:0000256" key="3">
    <source>
        <dbReference type="ARBA" id="ARBA00022475"/>
    </source>
</evidence>
<dbReference type="Pfam" id="PF04464">
    <property type="entry name" value="Glyphos_transf"/>
    <property type="match status" value="2"/>
</dbReference>
<keyword evidence="5" id="KW-0777">Teichoic acid biosynthesis</keyword>
<dbReference type="CDD" id="cd00761">
    <property type="entry name" value="Glyco_tranf_GTA_type"/>
    <property type="match status" value="1"/>
</dbReference>
<dbReference type="InterPro" id="IPR043149">
    <property type="entry name" value="TagF_N"/>
</dbReference>
<dbReference type="Proteomes" id="UP000037749">
    <property type="component" value="Unassembled WGS sequence"/>
</dbReference>
<dbReference type="SUPFAM" id="SSF53756">
    <property type="entry name" value="UDP-Glycosyltransferase/glycogen phosphorylase"/>
    <property type="match status" value="2"/>
</dbReference>
<dbReference type="PANTHER" id="PTHR37316:SF3">
    <property type="entry name" value="TEICHOIC ACID GLYCEROL-PHOSPHATE TRANSFERASE"/>
    <property type="match status" value="1"/>
</dbReference>
<dbReference type="InterPro" id="IPR043148">
    <property type="entry name" value="TagF_C"/>
</dbReference>
<dbReference type="GO" id="GO:0047355">
    <property type="term" value="F:CDP-glycerol glycerophosphotransferase activity"/>
    <property type="evidence" value="ECO:0007669"/>
    <property type="project" value="InterPro"/>
</dbReference>
<name>A0A0M9DEV6_9LACO</name>
<proteinExistence type="inferred from homology"/>
<dbReference type="InterPro" id="IPR051612">
    <property type="entry name" value="Teichoic_Acid_Biosynth"/>
</dbReference>
<evidence type="ECO:0000256" key="6">
    <source>
        <dbReference type="ARBA" id="ARBA00023136"/>
    </source>
</evidence>
<dbReference type="SUPFAM" id="SSF53448">
    <property type="entry name" value="Nucleotide-diphospho-sugar transferases"/>
    <property type="match status" value="1"/>
</dbReference>
<comment type="caution">
    <text evidence="8">The sequence shown here is derived from an EMBL/GenBank/DDBJ whole genome shotgun (WGS) entry which is preliminary data.</text>
</comment>
<dbReference type="InterPro" id="IPR001173">
    <property type="entry name" value="Glyco_trans_2-like"/>
</dbReference>
<keyword evidence="4 8" id="KW-0808">Transferase</keyword>
<evidence type="ECO:0000313" key="8">
    <source>
        <dbReference type="EMBL" id="KOY79137.1"/>
    </source>
</evidence>
<organism evidence="8 9">
    <name type="scientific">Apilactobacillus kunkeei</name>
    <dbReference type="NCBI Taxonomy" id="148814"/>
    <lineage>
        <taxon>Bacteria</taxon>
        <taxon>Bacillati</taxon>
        <taxon>Bacillota</taxon>
        <taxon>Bacilli</taxon>
        <taxon>Lactobacillales</taxon>
        <taxon>Lactobacillaceae</taxon>
        <taxon>Apilactobacillus</taxon>
    </lineage>
</organism>
<accession>A0A0M9DEV6</accession>